<sequence>MEAAIHNMNLFPSLGPALMISMGYIDLGKWVAAVEAGSRFGSDLILPLLFFNLCAILCQYLATCISTATGKNLAEICQEEYSKSTCILLGVQAELSILTSKLTMVLGVAQSFNLLLGFDLVTCIIVTALASNILPFFVTSLEKPKGRTICTCIAAYALLGYVLGVLFNQPKIPLPANVMFPKLSGESTYSLMALLGANVMAQNFYIHSSLVQSQRSRPVAAIGALFHDHFFTILFIFTGLFLVYFILINSAAVLSSTADVILNFQDVVLLMDQVFPMVPPLFLSILLFSSQIVTLTCNIGAHVVSHHFFGLNLSLFSHHILLNSLTVLPALYFTKSNGAEGIYQVLTICQVVQAILLPSSVIPLFRVASSKVIMKAFKISYYLELCSFVAFLMMLSANVIFLTEMLLGNSGWMNGLKGNVGNSVVIPYPTILLVSCLSVGLALFLAVTPLKSASDEASSHNWLSNQPTSFSERRGVNSTGVKNVHFEEDRYFRGDMNKSSFEYFEPEPEKEAGDGGGDVSATTSTIPVNIQEEPTATVKLVDWTDPVGKVSSSTIEGFNMHKRRKVDDDDAETGEVVKQHPTFQSFVEREVVVEEEVHMEKAGDTKQCLEPNTVVEREMAVEQEALMEKGRDIKQSSTAKSSVEREVVIEQELHTEEDKGQKEIEQGNKSENEILSPHSQEQSLSDEQLSVSSVKVKDFDTGNGSRSLSHLSGLGRSARKQLAAILDEFWGHLFDYHGKLTQDASAKKLDVLLGLDLRIVGSGDKASNNPSNEPIKSNLIRPAGQVANLDLPYGLNAGSPSWPQGMQLPPTSNGLMEQQTGKLYSNFNSLSSYSDNQFYQPATIHGYQLASYLKGLNANRGPYSGALPDPMQRSPSPYVSNGLNLSDSVSDLPYAQNMLGSLSATSTAGLQSPISTRLNQLIAERRYLDSSLLDTSETLEGGAGYAKKYHSSPDISAMIAATRAALLNEAKLTAGTGTIGPHPYLSRMVSDRSQSHLGPISRSGVGSGTISGSPTGFDEFSPQRTQRDLFSLQSNLSSSTKSLQSNLSPSTKSLWSKQPFEQLFGITTKDPQDFTYADAEKKLLKSLRFCITKLLKLEGASWLFSQNGGSDEELIDRVAGSEKLMLEQDNTGLNHGFDQVQHTKDDLDVVTFGRPVPNCGEDCVWRAALVISFGVWCIRRVLDLSLVESRPELWGKYTYVLNRLQGIVDLAFSKPRSPLTTCACLVTTNDPKALTKPPGPKAPLKTNFTTASSVLEVIKDVETAVSSRKGRTGTAAGDVAFPKGKENLASVLKRYKRRLSNKSTS</sequence>
<dbReference type="PRINTS" id="PR00447">
    <property type="entry name" value="NATRESASSCMP"/>
</dbReference>
<dbReference type="Pfam" id="PF01566">
    <property type="entry name" value="Nramp"/>
    <property type="match status" value="1"/>
</dbReference>
<feature type="region of interest" description="Disordered" evidence="6">
    <location>
        <begin position="995"/>
        <end position="1018"/>
    </location>
</feature>
<feature type="transmembrane region" description="Helical" evidence="7">
    <location>
        <begin position="187"/>
        <end position="206"/>
    </location>
</feature>
<feature type="compositionally biased region" description="Basic and acidic residues" evidence="6">
    <location>
        <begin position="642"/>
        <end position="667"/>
    </location>
</feature>
<evidence type="ECO:0000256" key="4">
    <source>
        <dbReference type="ARBA" id="ARBA00022989"/>
    </source>
</evidence>
<evidence type="ECO:0000313" key="8">
    <source>
        <dbReference type="EMBL" id="KAJ4758917.1"/>
    </source>
</evidence>
<feature type="transmembrane region" description="Helical" evidence="7">
    <location>
        <begin position="313"/>
        <end position="333"/>
    </location>
</feature>
<evidence type="ECO:0000256" key="1">
    <source>
        <dbReference type="ARBA" id="ARBA00004141"/>
    </source>
</evidence>
<dbReference type="PANTHER" id="PTHR11706">
    <property type="entry name" value="SOLUTE CARRIER PROTEIN FAMILY 11 MEMBER"/>
    <property type="match status" value="1"/>
</dbReference>
<feature type="transmembrane region" description="Helical" evidence="7">
    <location>
        <begin position="345"/>
        <end position="369"/>
    </location>
</feature>
<accession>A0AAV8CSV4</accession>
<feature type="transmembrane region" description="Helical" evidence="7">
    <location>
        <begin position="218"/>
        <end position="247"/>
    </location>
</feature>
<dbReference type="GO" id="GO:0005384">
    <property type="term" value="F:manganese ion transmembrane transporter activity"/>
    <property type="evidence" value="ECO:0007669"/>
    <property type="project" value="TreeGrafter"/>
</dbReference>
<dbReference type="NCBIfam" id="NF037982">
    <property type="entry name" value="Nramp_1"/>
    <property type="match status" value="1"/>
</dbReference>
<evidence type="ECO:0000256" key="2">
    <source>
        <dbReference type="ARBA" id="ARBA00009965"/>
    </source>
</evidence>
<gene>
    <name evidence="8" type="ORF">LUZ62_069292</name>
</gene>
<comment type="similarity">
    <text evidence="2">Belongs to the NRAMP (TC 2.A.55) family.</text>
</comment>
<dbReference type="InterPro" id="IPR001046">
    <property type="entry name" value="NRAMP_fam"/>
</dbReference>
<dbReference type="GO" id="GO:0005886">
    <property type="term" value="C:plasma membrane"/>
    <property type="evidence" value="ECO:0007669"/>
    <property type="project" value="TreeGrafter"/>
</dbReference>
<feature type="compositionally biased region" description="Polar residues" evidence="6">
    <location>
        <begin position="459"/>
        <end position="476"/>
    </location>
</feature>
<dbReference type="Proteomes" id="UP001140206">
    <property type="component" value="Chromosome 4"/>
</dbReference>
<comment type="subcellular location">
    <subcellularLocation>
        <location evidence="1">Membrane</location>
        <topology evidence="1">Multi-pass membrane protein</topology>
    </subcellularLocation>
</comment>
<keyword evidence="3 7" id="KW-0812">Transmembrane</keyword>
<evidence type="ECO:0000256" key="3">
    <source>
        <dbReference type="ARBA" id="ARBA00022692"/>
    </source>
</evidence>
<organism evidence="8 9">
    <name type="scientific">Rhynchospora pubera</name>
    <dbReference type="NCBI Taxonomy" id="906938"/>
    <lineage>
        <taxon>Eukaryota</taxon>
        <taxon>Viridiplantae</taxon>
        <taxon>Streptophyta</taxon>
        <taxon>Embryophyta</taxon>
        <taxon>Tracheophyta</taxon>
        <taxon>Spermatophyta</taxon>
        <taxon>Magnoliopsida</taxon>
        <taxon>Liliopsida</taxon>
        <taxon>Poales</taxon>
        <taxon>Cyperaceae</taxon>
        <taxon>Cyperoideae</taxon>
        <taxon>Rhynchosporeae</taxon>
        <taxon>Rhynchospora</taxon>
    </lineage>
</organism>
<name>A0AAV8CSV4_9POAL</name>
<feature type="transmembrane region" description="Helical" evidence="7">
    <location>
        <begin position="115"/>
        <end position="137"/>
    </location>
</feature>
<feature type="transmembrane region" description="Helical" evidence="7">
    <location>
        <begin position="45"/>
        <end position="65"/>
    </location>
</feature>
<proteinExistence type="inferred from homology"/>
<keyword evidence="5 7" id="KW-0472">Membrane</keyword>
<feature type="transmembrane region" description="Helical" evidence="7">
    <location>
        <begin position="281"/>
        <end position="301"/>
    </location>
</feature>
<dbReference type="PIRSF" id="PIRSF037378">
    <property type="entry name" value="EIN2"/>
    <property type="match status" value="1"/>
</dbReference>
<feature type="transmembrane region" description="Helical" evidence="7">
    <location>
        <begin position="149"/>
        <end position="167"/>
    </location>
</feature>
<dbReference type="GO" id="GO:0009873">
    <property type="term" value="P:ethylene-activated signaling pathway"/>
    <property type="evidence" value="ECO:0007669"/>
    <property type="project" value="InterPro"/>
</dbReference>
<dbReference type="GO" id="GO:0015086">
    <property type="term" value="F:cadmium ion transmembrane transporter activity"/>
    <property type="evidence" value="ECO:0007669"/>
    <property type="project" value="TreeGrafter"/>
</dbReference>
<dbReference type="InterPro" id="IPR017187">
    <property type="entry name" value="EIN2"/>
</dbReference>
<keyword evidence="9" id="KW-1185">Reference proteome</keyword>
<evidence type="ECO:0000256" key="7">
    <source>
        <dbReference type="SAM" id="Phobius"/>
    </source>
</evidence>
<evidence type="ECO:0000256" key="6">
    <source>
        <dbReference type="SAM" id="MobiDB-lite"/>
    </source>
</evidence>
<dbReference type="GO" id="GO:0034755">
    <property type="term" value="P:iron ion transmembrane transport"/>
    <property type="evidence" value="ECO:0007669"/>
    <property type="project" value="TreeGrafter"/>
</dbReference>
<feature type="transmembrane region" description="Helical" evidence="7">
    <location>
        <begin position="86"/>
        <end position="109"/>
    </location>
</feature>
<dbReference type="EMBL" id="JAMFTS010000004">
    <property type="protein sequence ID" value="KAJ4758917.1"/>
    <property type="molecule type" value="Genomic_DNA"/>
</dbReference>
<feature type="transmembrane region" description="Helical" evidence="7">
    <location>
        <begin position="7"/>
        <end position="25"/>
    </location>
</feature>
<comment type="caution">
    <text evidence="8">The sequence shown here is derived from an EMBL/GenBank/DDBJ whole genome shotgun (WGS) entry which is preliminary data.</text>
</comment>
<feature type="region of interest" description="Disordered" evidence="6">
    <location>
        <begin position="627"/>
        <end position="667"/>
    </location>
</feature>
<feature type="region of interest" description="Disordered" evidence="6">
    <location>
        <begin position="457"/>
        <end position="476"/>
    </location>
</feature>
<reference evidence="8" key="1">
    <citation type="submission" date="2022-08" db="EMBL/GenBank/DDBJ databases">
        <authorList>
            <person name="Marques A."/>
        </authorList>
    </citation>
    <scope>NUCLEOTIDE SEQUENCE</scope>
    <source>
        <strain evidence="8">RhyPub2mFocal</strain>
        <tissue evidence="8">Leaves</tissue>
    </source>
</reference>
<evidence type="ECO:0000313" key="9">
    <source>
        <dbReference type="Proteomes" id="UP001140206"/>
    </source>
</evidence>
<keyword evidence="4 7" id="KW-1133">Transmembrane helix</keyword>
<protein>
    <submittedName>
        <fullName evidence="8">Divalent metal cation transporter MntH</fullName>
    </submittedName>
</protein>
<dbReference type="PANTHER" id="PTHR11706:SF75">
    <property type="entry name" value="ETHYLENE-INSENSITIVE PROTEIN 2"/>
    <property type="match status" value="1"/>
</dbReference>
<evidence type="ECO:0000256" key="5">
    <source>
        <dbReference type="ARBA" id="ARBA00023136"/>
    </source>
</evidence>
<feature type="transmembrane region" description="Helical" evidence="7">
    <location>
        <begin position="381"/>
        <end position="406"/>
    </location>
</feature>